<dbReference type="GO" id="GO:0005886">
    <property type="term" value="C:plasma membrane"/>
    <property type="evidence" value="ECO:0007669"/>
    <property type="project" value="UniProtKB-SubCell"/>
</dbReference>
<evidence type="ECO:0000256" key="7">
    <source>
        <dbReference type="SAM" id="Phobius"/>
    </source>
</evidence>
<evidence type="ECO:0000256" key="3">
    <source>
        <dbReference type="ARBA" id="ARBA00022475"/>
    </source>
</evidence>
<keyword evidence="3" id="KW-1003">Cell membrane</keyword>
<dbReference type="CDD" id="cd13127">
    <property type="entry name" value="MATE_tuaB_like"/>
    <property type="match status" value="1"/>
</dbReference>
<feature type="transmembrane region" description="Helical" evidence="7">
    <location>
        <begin position="146"/>
        <end position="164"/>
    </location>
</feature>
<evidence type="ECO:0000313" key="8">
    <source>
        <dbReference type="EMBL" id="PQA56118.1"/>
    </source>
</evidence>
<dbReference type="RefSeq" id="WP_104714671.1">
    <property type="nucleotide sequence ID" value="NZ_PTRA01000003.1"/>
</dbReference>
<dbReference type="PANTHER" id="PTHR30250">
    <property type="entry name" value="PST FAMILY PREDICTED COLANIC ACID TRANSPORTER"/>
    <property type="match status" value="1"/>
</dbReference>
<dbReference type="NCBIfam" id="NF007773">
    <property type="entry name" value="PRK10459.1"/>
    <property type="match status" value="1"/>
</dbReference>
<organism evidence="8 9">
    <name type="scientific">Siphonobacter curvatus</name>
    <dbReference type="NCBI Taxonomy" id="2094562"/>
    <lineage>
        <taxon>Bacteria</taxon>
        <taxon>Pseudomonadati</taxon>
        <taxon>Bacteroidota</taxon>
        <taxon>Cytophagia</taxon>
        <taxon>Cytophagales</taxon>
        <taxon>Cytophagaceae</taxon>
        <taxon>Siphonobacter</taxon>
    </lineage>
</organism>
<gene>
    <name evidence="8" type="ORF">C5O19_17320</name>
</gene>
<evidence type="ECO:0000313" key="9">
    <source>
        <dbReference type="Proteomes" id="UP000239590"/>
    </source>
</evidence>
<feature type="transmembrane region" description="Helical" evidence="7">
    <location>
        <begin position="12"/>
        <end position="33"/>
    </location>
</feature>
<feature type="transmembrane region" description="Helical" evidence="7">
    <location>
        <begin position="443"/>
        <end position="460"/>
    </location>
</feature>
<reference evidence="9" key="1">
    <citation type="submission" date="2018-02" db="EMBL/GenBank/DDBJ databases">
        <title>Genome sequencing of Solimonas sp. HR-BB.</title>
        <authorList>
            <person name="Lee Y."/>
            <person name="Jeon C.O."/>
        </authorList>
    </citation>
    <scope>NUCLEOTIDE SEQUENCE [LARGE SCALE GENOMIC DNA]</scope>
    <source>
        <strain evidence="9">HR-U</strain>
    </source>
</reference>
<dbReference type="Proteomes" id="UP000239590">
    <property type="component" value="Unassembled WGS sequence"/>
</dbReference>
<feature type="transmembrane region" description="Helical" evidence="7">
    <location>
        <begin position="113"/>
        <end position="134"/>
    </location>
</feature>
<feature type="transmembrane region" description="Helical" evidence="7">
    <location>
        <begin position="355"/>
        <end position="374"/>
    </location>
</feature>
<dbReference type="InterPro" id="IPR050833">
    <property type="entry name" value="Poly_Biosynth_Transport"/>
</dbReference>
<feature type="transmembrane region" description="Helical" evidence="7">
    <location>
        <begin position="417"/>
        <end position="437"/>
    </location>
</feature>
<feature type="transmembrane region" description="Helical" evidence="7">
    <location>
        <begin position="285"/>
        <end position="306"/>
    </location>
</feature>
<name>A0A2S7II98_9BACT</name>
<dbReference type="EMBL" id="PTRA01000003">
    <property type="protein sequence ID" value="PQA56118.1"/>
    <property type="molecule type" value="Genomic_DNA"/>
</dbReference>
<dbReference type="AlphaFoldDB" id="A0A2S7II98"/>
<feature type="transmembrane region" description="Helical" evidence="7">
    <location>
        <begin position="79"/>
        <end position="101"/>
    </location>
</feature>
<evidence type="ECO:0000256" key="4">
    <source>
        <dbReference type="ARBA" id="ARBA00022692"/>
    </source>
</evidence>
<accession>A0A2S7II98</accession>
<keyword evidence="9" id="KW-1185">Reference proteome</keyword>
<feature type="transmembrane region" description="Helical" evidence="7">
    <location>
        <begin position="253"/>
        <end position="273"/>
    </location>
</feature>
<feature type="transmembrane region" description="Helical" evidence="7">
    <location>
        <begin position="380"/>
        <end position="405"/>
    </location>
</feature>
<keyword evidence="5 7" id="KW-1133">Transmembrane helix</keyword>
<sequence>MSTKKSAVDGGKWITLSTVISTVFQFLQVTILARILDPSVFGVVSVSALLINLFYIFSNLGFSNSIIYKQENDRNVLSSIYFTSLLLGLTIFCIAYLSAPLVVAYYKEPKLDYVIKLASIYFLIIYFGQIYLFLLQKELKFKTIALMEIIATVAGTAITIALAYNHYEELSLIYGQLATHVIRTSLQVILGRHLFTPRFYLNFGAIKEHLKFGVYNVGDGLLGFIQGNSDNIIVGGLLGVKALGYYTIASQLAIFPITKLSPIILQVAYPILAKMKESDSELKKAYLSILDLVSYLNIPLLAGLYITADSVVPLMYGPGWEETIPLIKIFVFVSIFYCLSNPLFTLAFTKGKPNLLFYLNLVTLLVKVPLLYLLGTRWQVYGIATAFLLSTFINLILNFFIVQYLVGDFIRDFFANFIKPVLFCALMILFIVAYKHYVGSDGLFHTLAQILIGGSIYLLLTFKYKITLKEIVAFRRSVS</sequence>
<dbReference type="OrthoDB" id="9770347at2"/>
<keyword evidence="4 7" id="KW-0812">Transmembrane</keyword>
<evidence type="ECO:0000256" key="6">
    <source>
        <dbReference type="ARBA" id="ARBA00023136"/>
    </source>
</evidence>
<protein>
    <submittedName>
        <fullName evidence="8">Colanic acid exporter</fullName>
    </submittedName>
</protein>
<dbReference type="PANTHER" id="PTHR30250:SF10">
    <property type="entry name" value="LIPOPOLYSACCHARIDE BIOSYNTHESIS PROTEIN WZXC"/>
    <property type="match status" value="1"/>
</dbReference>
<dbReference type="Pfam" id="PF13440">
    <property type="entry name" value="Polysacc_synt_3"/>
    <property type="match status" value="1"/>
</dbReference>
<comment type="caution">
    <text evidence="8">The sequence shown here is derived from an EMBL/GenBank/DDBJ whole genome shotgun (WGS) entry which is preliminary data.</text>
</comment>
<feature type="transmembrane region" description="Helical" evidence="7">
    <location>
        <begin position="326"/>
        <end position="348"/>
    </location>
</feature>
<keyword evidence="6 7" id="KW-0472">Membrane</keyword>
<proteinExistence type="inferred from homology"/>
<evidence type="ECO:0000256" key="5">
    <source>
        <dbReference type="ARBA" id="ARBA00022989"/>
    </source>
</evidence>
<evidence type="ECO:0000256" key="1">
    <source>
        <dbReference type="ARBA" id="ARBA00004651"/>
    </source>
</evidence>
<feature type="transmembrane region" description="Helical" evidence="7">
    <location>
        <begin position="39"/>
        <end position="58"/>
    </location>
</feature>
<comment type="similarity">
    <text evidence="2">Belongs to the polysaccharide synthase family.</text>
</comment>
<evidence type="ECO:0000256" key="2">
    <source>
        <dbReference type="ARBA" id="ARBA00007430"/>
    </source>
</evidence>
<comment type="subcellular location">
    <subcellularLocation>
        <location evidence="1">Cell membrane</location>
        <topology evidence="1">Multi-pass membrane protein</topology>
    </subcellularLocation>
</comment>